<dbReference type="EMBL" id="FOVG01000001">
    <property type="protein sequence ID" value="SFN65947.1"/>
    <property type="molecule type" value="Genomic_DNA"/>
</dbReference>
<accession>A0A1I5AU34</accession>
<dbReference type="OrthoDB" id="6541137at2"/>
<protein>
    <submittedName>
        <fullName evidence="2">Self-protective colicin-like immunity</fullName>
    </submittedName>
</protein>
<name>A0A1I5AU34_9GAMM</name>
<evidence type="ECO:0000313" key="3">
    <source>
        <dbReference type="Proteomes" id="UP000198968"/>
    </source>
</evidence>
<proteinExistence type="predicted"/>
<sequence length="99" mass="11238">MSTDQSEADMLALIDAFVSGAVSAPEFEEKYLNAWREHRDADTADKQNKDTQRYFDSVFSAVDSYCSNPDLIDEDDLDAQGLFDYVVSLRKTWEESLLA</sequence>
<dbReference type="InterPro" id="IPR015287">
    <property type="entry name" value="Colicin_D_immunity_dom"/>
</dbReference>
<evidence type="ECO:0000313" key="2">
    <source>
        <dbReference type="EMBL" id="SFN65947.1"/>
    </source>
</evidence>
<dbReference type="Pfam" id="PF09204">
    <property type="entry name" value="Colicin_immun"/>
    <property type="match status" value="1"/>
</dbReference>
<dbReference type="GO" id="GO:0015643">
    <property type="term" value="F:toxic substance binding"/>
    <property type="evidence" value="ECO:0007669"/>
    <property type="project" value="InterPro"/>
</dbReference>
<reference evidence="3" key="1">
    <citation type="submission" date="2016-10" db="EMBL/GenBank/DDBJ databases">
        <authorList>
            <person name="Varghese N."/>
            <person name="Submissions S."/>
        </authorList>
    </citation>
    <scope>NUCLEOTIDE SEQUENCE [LARGE SCALE GENOMIC DNA]</scope>
    <source>
        <strain evidence="3">OV426</strain>
    </source>
</reference>
<dbReference type="AlphaFoldDB" id="A0A1I5AU34"/>
<feature type="domain" description="Colicin D immunity protein" evidence="1">
    <location>
        <begin position="10"/>
        <end position="82"/>
    </location>
</feature>
<organism evidence="2 3">
    <name type="scientific">Candidatus Pantoea varia</name>
    <dbReference type="NCBI Taxonomy" id="1881036"/>
    <lineage>
        <taxon>Bacteria</taxon>
        <taxon>Pseudomonadati</taxon>
        <taxon>Pseudomonadota</taxon>
        <taxon>Gammaproteobacteria</taxon>
        <taxon>Enterobacterales</taxon>
        <taxon>Erwiniaceae</taxon>
        <taxon>Pantoea</taxon>
    </lineage>
</organism>
<dbReference type="Proteomes" id="UP000198968">
    <property type="component" value="Unassembled WGS sequence"/>
</dbReference>
<dbReference type="GO" id="GO:0030153">
    <property type="term" value="P:bacteriocin immunity"/>
    <property type="evidence" value="ECO:0007669"/>
    <property type="project" value="InterPro"/>
</dbReference>
<dbReference type="InterPro" id="IPR036471">
    <property type="entry name" value="Colicin_D_sf"/>
</dbReference>
<dbReference type="RefSeq" id="WP_090963423.1">
    <property type="nucleotide sequence ID" value="NZ_FOVG01000001.1"/>
</dbReference>
<keyword evidence="3" id="KW-1185">Reference proteome</keyword>
<gene>
    <name evidence="2" type="ORF">SAMN05428971_2164</name>
</gene>
<dbReference type="Gene3D" id="1.20.120.650">
    <property type="entry name" value="Colicin D"/>
    <property type="match status" value="1"/>
</dbReference>
<evidence type="ECO:0000259" key="1">
    <source>
        <dbReference type="Pfam" id="PF09204"/>
    </source>
</evidence>